<dbReference type="InterPro" id="IPR036812">
    <property type="entry name" value="NAD(P)_OxRdtase_dom_sf"/>
</dbReference>
<keyword evidence="1" id="KW-0560">Oxidoreductase</keyword>
<dbReference type="GO" id="GO:0005829">
    <property type="term" value="C:cytosol"/>
    <property type="evidence" value="ECO:0007669"/>
    <property type="project" value="TreeGrafter"/>
</dbReference>
<evidence type="ECO:0000313" key="4">
    <source>
        <dbReference type="Proteomes" id="UP000295680"/>
    </source>
</evidence>
<dbReference type="PANTHER" id="PTHR43364">
    <property type="entry name" value="NADH-SPECIFIC METHYLGLYOXAL REDUCTASE-RELATED"/>
    <property type="match status" value="1"/>
</dbReference>
<dbReference type="Gene3D" id="3.20.20.100">
    <property type="entry name" value="NADP-dependent oxidoreductase domain"/>
    <property type="match status" value="1"/>
</dbReference>
<dbReference type="PANTHER" id="PTHR43364:SF4">
    <property type="entry name" value="NAD(P)-LINKED OXIDOREDUCTASE SUPERFAMILY PROTEIN"/>
    <property type="match status" value="1"/>
</dbReference>
<sequence length="290" mass="31366">MRSYEQAAPLLDSYAAQGGTCLDTAFVYGQGLCETVVGQWLRKNSSVPVLVGKGAHPPRCDPESVAEELSVSLDRLGVDRIDIYLVHRDNPQVPVSEWVEALEAQVAAGRISAYGGSNWSTTRLRAVNAYARAAAAAGFVALSNHFSLAQMAEPLYPGCVAFDEDDVVTLGQSGVALLPWASQARGFFSDTDPGLLDPNMRRCWDTERNRQRRRRAEATATATGTRTINIALAFVLAQPASMFPVIGPRTETELRVALKALDVELSPDVVRWLVRDGGIHHAHLGNEAGP</sequence>
<dbReference type="InterPro" id="IPR050523">
    <property type="entry name" value="AKR_Detox_Biosynth"/>
</dbReference>
<name>A0A4V2S7S2_9PSEU</name>
<evidence type="ECO:0000256" key="1">
    <source>
        <dbReference type="ARBA" id="ARBA00023002"/>
    </source>
</evidence>
<accession>A0A4V2S7S2</accession>
<keyword evidence="4" id="KW-1185">Reference proteome</keyword>
<proteinExistence type="predicted"/>
<protein>
    <submittedName>
        <fullName evidence="3">Aryl-alcohol dehydrogenase-like predicted oxidoreductase</fullName>
    </submittedName>
</protein>
<evidence type="ECO:0000313" key="3">
    <source>
        <dbReference type="EMBL" id="TCO61150.1"/>
    </source>
</evidence>
<comment type="caution">
    <text evidence="3">The sequence shown here is derived from an EMBL/GenBank/DDBJ whole genome shotgun (WGS) entry which is preliminary data.</text>
</comment>
<dbReference type="Pfam" id="PF00248">
    <property type="entry name" value="Aldo_ket_red"/>
    <property type="match status" value="1"/>
</dbReference>
<dbReference type="EMBL" id="SLWS01000003">
    <property type="protein sequence ID" value="TCO61150.1"/>
    <property type="molecule type" value="Genomic_DNA"/>
</dbReference>
<organism evidence="3 4">
    <name type="scientific">Actinocrispum wychmicini</name>
    <dbReference type="NCBI Taxonomy" id="1213861"/>
    <lineage>
        <taxon>Bacteria</taxon>
        <taxon>Bacillati</taxon>
        <taxon>Actinomycetota</taxon>
        <taxon>Actinomycetes</taxon>
        <taxon>Pseudonocardiales</taxon>
        <taxon>Pseudonocardiaceae</taxon>
        <taxon>Actinocrispum</taxon>
    </lineage>
</organism>
<dbReference type="SUPFAM" id="SSF51430">
    <property type="entry name" value="NAD(P)-linked oxidoreductase"/>
    <property type="match status" value="1"/>
</dbReference>
<dbReference type="AlphaFoldDB" id="A0A4V2S7S2"/>
<gene>
    <name evidence="3" type="ORF">EV192_103734</name>
</gene>
<feature type="domain" description="NADP-dependent oxidoreductase" evidence="2">
    <location>
        <begin position="3"/>
        <end position="270"/>
    </location>
</feature>
<dbReference type="GO" id="GO:0016491">
    <property type="term" value="F:oxidoreductase activity"/>
    <property type="evidence" value="ECO:0007669"/>
    <property type="project" value="UniProtKB-KW"/>
</dbReference>
<reference evidence="3 4" key="1">
    <citation type="submission" date="2019-03" db="EMBL/GenBank/DDBJ databases">
        <title>Genomic Encyclopedia of Type Strains, Phase IV (KMG-IV): sequencing the most valuable type-strain genomes for metagenomic binning, comparative biology and taxonomic classification.</title>
        <authorList>
            <person name="Goeker M."/>
        </authorList>
    </citation>
    <scope>NUCLEOTIDE SEQUENCE [LARGE SCALE GENOMIC DNA]</scope>
    <source>
        <strain evidence="3 4">DSM 45934</strain>
    </source>
</reference>
<evidence type="ECO:0000259" key="2">
    <source>
        <dbReference type="Pfam" id="PF00248"/>
    </source>
</evidence>
<dbReference type="Proteomes" id="UP000295680">
    <property type="component" value="Unassembled WGS sequence"/>
</dbReference>
<dbReference type="InterPro" id="IPR023210">
    <property type="entry name" value="NADP_OxRdtase_dom"/>
</dbReference>